<protein>
    <submittedName>
        <fullName evidence="1">Uncharacterized protein</fullName>
    </submittedName>
</protein>
<gene>
    <name evidence="1" type="ORF">NDR86_17985</name>
</gene>
<evidence type="ECO:0000313" key="1">
    <source>
        <dbReference type="EMBL" id="MCM6775366.1"/>
    </source>
</evidence>
<dbReference type="RefSeq" id="WP_251913592.1">
    <property type="nucleotide sequence ID" value="NZ_JAMRXG010000007.1"/>
</dbReference>
<evidence type="ECO:0000313" key="2">
    <source>
        <dbReference type="Proteomes" id="UP001139157"/>
    </source>
</evidence>
<dbReference type="EMBL" id="JAMRXG010000007">
    <property type="protein sequence ID" value="MCM6775366.1"/>
    <property type="molecule type" value="Genomic_DNA"/>
</dbReference>
<comment type="caution">
    <text evidence="1">The sequence shown here is derived from an EMBL/GenBank/DDBJ whole genome shotgun (WGS) entry which is preliminary data.</text>
</comment>
<sequence>MEALLELNPRYAGADTVEADIEFDDPDSLHDISACPVSCVCSGSSEHCLVTGWSRFME</sequence>
<accession>A0A9X2EBJ7</accession>
<dbReference type="Proteomes" id="UP001139157">
    <property type="component" value="Unassembled WGS sequence"/>
</dbReference>
<organism evidence="1 2">
    <name type="scientific">Nocardia pulmonis</name>
    <dbReference type="NCBI Taxonomy" id="2951408"/>
    <lineage>
        <taxon>Bacteria</taxon>
        <taxon>Bacillati</taxon>
        <taxon>Actinomycetota</taxon>
        <taxon>Actinomycetes</taxon>
        <taxon>Mycobacteriales</taxon>
        <taxon>Nocardiaceae</taxon>
        <taxon>Nocardia</taxon>
    </lineage>
</organism>
<proteinExistence type="predicted"/>
<reference evidence="1" key="1">
    <citation type="submission" date="2022-06" db="EMBL/GenBank/DDBJ databases">
        <title>Novel species in genus nocardia.</title>
        <authorList>
            <person name="Li F."/>
        </authorList>
    </citation>
    <scope>NUCLEOTIDE SEQUENCE</scope>
    <source>
        <strain evidence="1">CDC141</strain>
    </source>
</reference>
<keyword evidence="2" id="KW-1185">Reference proteome</keyword>
<name>A0A9X2EBJ7_9NOCA</name>
<dbReference type="AlphaFoldDB" id="A0A9X2EBJ7"/>